<evidence type="ECO:0000256" key="1">
    <source>
        <dbReference type="SAM" id="MobiDB-lite"/>
    </source>
</evidence>
<protein>
    <submittedName>
        <fullName evidence="2">Uncharacterized protein</fullName>
    </submittedName>
</protein>
<evidence type="ECO:0000313" key="2">
    <source>
        <dbReference type="EMBL" id="KAK5832937.1"/>
    </source>
</evidence>
<organism evidence="2 3">
    <name type="scientific">Gossypium arboreum</name>
    <name type="common">Tree cotton</name>
    <name type="synonym">Gossypium nanking</name>
    <dbReference type="NCBI Taxonomy" id="29729"/>
    <lineage>
        <taxon>Eukaryota</taxon>
        <taxon>Viridiplantae</taxon>
        <taxon>Streptophyta</taxon>
        <taxon>Embryophyta</taxon>
        <taxon>Tracheophyta</taxon>
        <taxon>Spermatophyta</taxon>
        <taxon>Magnoliopsida</taxon>
        <taxon>eudicotyledons</taxon>
        <taxon>Gunneridae</taxon>
        <taxon>Pentapetalae</taxon>
        <taxon>rosids</taxon>
        <taxon>malvids</taxon>
        <taxon>Malvales</taxon>
        <taxon>Malvaceae</taxon>
        <taxon>Malvoideae</taxon>
        <taxon>Gossypium</taxon>
    </lineage>
</organism>
<name>A0ABR0Q1N7_GOSAR</name>
<proteinExistence type="predicted"/>
<dbReference type="Proteomes" id="UP001358586">
    <property type="component" value="Chromosome 5"/>
</dbReference>
<comment type="caution">
    <text evidence="2">The sequence shown here is derived from an EMBL/GenBank/DDBJ whole genome shotgun (WGS) entry which is preliminary data.</text>
</comment>
<gene>
    <name evidence="2" type="ORF">PVK06_016745</name>
</gene>
<keyword evidence="3" id="KW-1185">Reference proteome</keyword>
<accession>A0ABR0Q1N7</accession>
<feature type="compositionally biased region" description="Polar residues" evidence="1">
    <location>
        <begin position="160"/>
        <end position="171"/>
    </location>
</feature>
<feature type="region of interest" description="Disordered" evidence="1">
    <location>
        <begin position="157"/>
        <end position="177"/>
    </location>
</feature>
<evidence type="ECO:0000313" key="3">
    <source>
        <dbReference type="Proteomes" id="UP001358586"/>
    </source>
</evidence>
<dbReference type="EMBL" id="JARKNE010000005">
    <property type="protein sequence ID" value="KAK5832937.1"/>
    <property type="molecule type" value="Genomic_DNA"/>
</dbReference>
<sequence>MLIPRAFLSDKAIYENNEWLLPSTAVLGIIPNTISSISEPPTNHRHSRHPFLYVLKGRFSPTPEYAARYMAHGKPFIFQGHYMLIQRYAQPESSRWQQKNAQPRRNRVLPFGNIKFDTVSNLDLEPEYEVSGSSSHHLEPEPEQQISPSFEDIFGDDLQPQHSTWSRSSSYHPELDPKTRIATTEDIFPSVSPVMQYPLTPNYGVYDYSTFLSTPDGTLEAESSNSQMPE</sequence>
<reference evidence="2 3" key="1">
    <citation type="submission" date="2023-03" db="EMBL/GenBank/DDBJ databases">
        <title>WGS of Gossypium arboreum.</title>
        <authorList>
            <person name="Yu D."/>
        </authorList>
    </citation>
    <scope>NUCLEOTIDE SEQUENCE [LARGE SCALE GENOMIC DNA]</scope>
    <source>
        <tissue evidence="2">Leaf</tissue>
    </source>
</reference>